<name>A0A1D9LML7_9NEIS</name>
<dbReference type="Proteomes" id="UP000178776">
    <property type="component" value="Chromosome"/>
</dbReference>
<protein>
    <submittedName>
        <fullName evidence="7">Branched chain amino acid ABC transporter substrate-binding protein</fullName>
    </submittedName>
</protein>
<evidence type="ECO:0000256" key="5">
    <source>
        <dbReference type="SAM" id="SignalP"/>
    </source>
</evidence>
<dbReference type="SUPFAM" id="SSF53822">
    <property type="entry name" value="Periplasmic binding protein-like I"/>
    <property type="match status" value="1"/>
</dbReference>
<dbReference type="GO" id="GO:0006865">
    <property type="term" value="P:amino acid transport"/>
    <property type="evidence" value="ECO:0007669"/>
    <property type="project" value="UniProtKB-KW"/>
</dbReference>
<keyword evidence="4" id="KW-0029">Amino-acid transport</keyword>
<feature type="signal peptide" evidence="5">
    <location>
        <begin position="1"/>
        <end position="26"/>
    </location>
</feature>
<dbReference type="CDD" id="cd06342">
    <property type="entry name" value="PBP1_ABC_LIVBP-like"/>
    <property type="match status" value="1"/>
</dbReference>
<evidence type="ECO:0000256" key="4">
    <source>
        <dbReference type="ARBA" id="ARBA00022970"/>
    </source>
</evidence>
<dbReference type="InterPro" id="IPR028082">
    <property type="entry name" value="Peripla_BP_I"/>
</dbReference>
<proteinExistence type="inferred from homology"/>
<dbReference type="InterPro" id="IPR000709">
    <property type="entry name" value="Leu_Ile_Val-bd"/>
</dbReference>
<organism evidence="7 8">
    <name type="scientific">Chromobacterium vaccinii</name>
    <dbReference type="NCBI Taxonomy" id="1108595"/>
    <lineage>
        <taxon>Bacteria</taxon>
        <taxon>Pseudomonadati</taxon>
        <taxon>Pseudomonadota</taxon>
        <taxon>Betaproteobacteria</taxon>
        <taxon>Neisseriales</taxon>
        <taxon>Chromobacteriaceae</taxon>
        <taxon>Chromobacterium</taxon>
    </lineage>
</organism>
<feature type="chain" id="PRO_5009443411" evidence="5">
    <location>
        <begin position="27"/>
        <end position="382"/>
    </location>
</feature>
<dbReference type="GeneID" id="68843990"/>
<dbReference type="STRING" id="1108595.BKX93_22605"/>
<evidence type="ECO:0000256" key="2">
    <source>
        <dbReference type="ARBA" id="ARBA00022448"/>
    </source>
</evidence>
<sequence length="382" mass="40249">MAWNKLFAEVNWVVALGGMMAPFAMAAAHADTVVKIGFASPMSGPQAHYGKDNENAAKMAVDDVNAKGLVVGGQKIKFELVSEDDQADPRIGTQAAQRLVDAGVKAVIGHFNSGVSIPASRIYSEAGIPQLSVATNPAYTQQGYKTTFRLVGSDSQIGGALGQFAVKTMKAKTIVAIDDRTAYGQGIADEFVKAVAANGGKVTRREFTTDKATDFTAILTSLKAVNPDVVFYGGADAQAAPMVKQMKRLGLKARLMGGDMLNTPTFIQLAGADAAGHYSAVAGGVLGARPAGKAFERRYKERFHQDVVLLGPQFYDGVMLVAAAMKQAGSVEPAKYLPKLAAIRYSGVTADFAFAPNGNLLKAPVTLSTVKNNAWAVETVVR</sequence>
<evidence type="ECO:0000313" key="8">
    <source>
        <dbReference type="Proteomes" id="UP000178776"/>
    </source>
</evidence>
<keyword evidence="3 5" id="KW-0732">Signal</keyword>
<dbReference type="AlphaFoldDB" id="A0A1D9LML7"/>
<accession>A0A1D9LML7</accession>
<dbReference type="Gene3D" id="3.40.50.2300">
    <property type="match status" value="2"/>
</dbReference>
<dbReference type="RefSeq" id="WP_046168650.1">
    <property type="nucleotide sequence ID" value="NZ_CP017707.1"/>
</dbReference>
<dbReference type="KEGG" id="cvc:BKX93_22605"/>
<dbReference type="PANTHER" id="PTHR47151">
    <property type="entry name" value="LEU/ILE/VAL-BINDING ABC TRANSPORTER SUBUNIT"/>
    <property type="match status" value="1"/>
</dbReference>
<reference evidence="7 8" key="1">
    <citation type="submission" date="2016-10" db="EMBL/GenBank/DDBJ databases">
        <title>Chromobacterium muskegensis sp. nov., an insecticidal bacterium isolated from Sphagnum bogs.</title>
        <authorList>
            <person name="Sparks M.E."/>
            <person name="Blackburn M.B."/>
            <person name="Gundersen-Rindal D.E."/>
            <person name="Mitchell A."/>
            <person name="Farrar R."/>
            <person name="Kuhar D."/>
        </authorList>
    </citation>
    <scope>NUCLEOTIDE SEQUENCE [LARGE SCALE GENOMIC DNA]</scope>
    <source>
        <strain evidence="7 8">21-1</strain>
    </source>
</reference>
<comment type="similarity">
    <text evidence="1">Belongs to the leucine-binding protein family.</text>
</comment>
<dbReference type="PANTHER" id="PTHR47151:SF2">
    <property type="entry name" value="AMINO ACID BINDING PROTEIN"/>
    <property type="match status" value="1"/>
</dbReference>
<gene>
    <name evidence="7" type="ORF">BKX93_22605</name>
</gene>
<evidence type="ECO:0000256" key="3">
    <source>
        <dbReference type="ARBA" id="ARBA00022729"/>
    </source>
</evidence>
<feature type="domain" description="Leucine-binding protein" evidence="6">
    <location>
        <begin position="34"/>
        <end position="372"/>
    </location>
</feature>
<dbReference type="InterPro" id="IPR028081">
    <property type="entry name" value="Leu-bd"/>
</dbReference>
<keyword evidence="2" id="KW-0813">Transport</keyword>
<evidence type="ECO:0000259" key="6">
    <source>
        <dbReference type="Pfam" id="PF13458"/>
    </source>
</evidence>
<dbReference type="EMBL" id="CP017707">
    <property type="protein sequence ID" value="AOZ52527.1"/>
    <property type="molecule type" value="Genomic_DNA"/>
</dbReference>
<dbReference type="Pfam" id="PF13458">
    <property type="entry name" value="Peripla_BP_6"/>
    <property type="match status" value="1"/>
</dbReference>
<dbReference type="PRINTS" id="PR00337">
    <property type="entry name" value="LEUILEVALBP"/>
</dbReference>
<evidence type="ECO:0000256" key="1">
    <source>
        <dbReference type="ARBA" id="ARBA00010062"/>
    </source>
</evidence>
<evidence type="ECO:0000313" key="7">
    <source>
        <dbReference type="EMBL" id="AOZ52527.1"/>
    </source>
</evidence>